<dbReference type="SMART" id="SM00409">
    <property type="entry name" value="IG"/>
    <property type="match status" value="3"/>
</dbReference>
<feature type="compositionally biased region" description="Basic and acidic residues" evidence="2">
    <location>
        <begin position="357"/>
        <end position="375"/>
    </location>
</feature>
<name>A0A8T0FU72_ARGBR</name>
<dbReference type="SMART" id="SM00408">
    <property type="entry name" value="IGc2"/>
    <property type="match status" value="3"/>
</dbReference>
<feature type="domain" description="Ig-like" evidence="4">
    <location>
        <begin position="142"/>
        <end position="209"/>
    </location>
</feature>
<dbReference type="Pfam" id="PF07679">
    <property type="entry name" value="I-set"/>
    <property type="match status" value="2"/>
</dbReference>
<dbReference type="InterPro" id="IPR050964">
    <property type="entry name" value="Striated_Muscle_Regulatory"/>
</dbReference>
<evidence type="ECO:0000256" key="3">
    <source>
        <dbReference type="SAM" id="Phobius"/>
    </source>
</evidence>
<feature type="domain" description="Ig-like" evidence="4">
    <location>
        <begin position="218"/>
        <end position="307"/>
    </location>
</feature>
<dbReference type="InterPro" id="IPR013783">
    <property type="entry name" value="Ig-like_fold"/>
</dbReference>
<dbReference type="InterPro" id="IPR036179">
    <property type="entry name" value="Ig-like_dom_sf"/>
</dbReference>
<keyword evidence="1" id="KW-0677">Repeat</keyword>
<dbReference type="Gene3D" id="2.60.40.10">
    <property type="entry name" value="Immunoglobulins"/>
    <property type="match status" value="3"/>
</dbReference>
<dbReference type="InterPro" id="IPR007110">
    <property type="entry name" value="Ig-like_dom"/>
</dbReference>
<dbReference type="CDD" id="cd00096">
    <property type="entry name" value="Ig"/>
    <property type="match status" value="1"/>
</dbReference>
<keyword evidence="3" id="KW-1133">Transmembrane helix</keyword>
<reference evidence="5" key="1">
    <citation type="journal article" date="2020" name="bioRxiv">
        <title>Chromosome-level reference genome of the European wasp spider Argiope bruennichi: a resource for studies on range expansion and evolutionary adaptation.</title>
        <authorList>
            <person name="Sheffer M.M."/>
            <person name="Hoppe A."/>
            <person name="Krehenwinkel H."/>
            <person name="Uhl G."/>
            <person name="Kuss A.W."/>
            <person name="Jensen L."/>
            <person name="Jensen C."/>
            <person name="Gillespie R.G."/>
            <person name="Hoff K.J."/>
            <person name="Prost S."/>
        </authorList>
    </citation>
    <scope>NUCLEOTIDE SEQUENCE</scope>
</reference>
<dbReference type="SUPFAM" id="SSF48726">
    <property type="entry name" value="Immunoglobulin"/>
    <property type="match status" value="3"/>
</dbReference>
<organism evidence="5 6">
    <name type="scientific">Argiope bruennichi</name>
    <name type="common">Wasp spider</name>
    <name type="synonym">Aranea bruennichi</name>
    <dbReference type="NCBI Taxonomy" id="94029"/>
    <lineage>
        <taxon>Eukaryota</taxon>
        <taxon>Metazoa</taxon>
        <taxon>Ecdysozoa</taxon>
        <taxon>Arthropoda</taxon>
        <taxon>Chelicerata</taxon>
        <taxon>Arachnida</taxon>
        <taxon>Araneae</taxon>
        <taxon>Araneomorphae</taxon>
        <taxon>Entelegynae</taxon>
        <taxon>Araneoidea</taxon>
        <taxon>Araneidae</taxon>
        <taxon>Argiope</taxon>
    </lineage>
</organism>
<dbReference type="InterPro" id="IPR003598">
    <property type="entry name" value="Ig_sub2"/>
</dbReference>
<accession>A0A8T0FU72</accession>
<evidence type="ECO:0000313" key="5">
    <source>
        <dbReference type="EMBL" id="KAF8793080.1"/>
    </source>
</evidence>
<keyword evidence="6" id="KW-1185">Reference proteome</keyword>
<keyword evidence="3" id="KW-0472">Membrane</keyword>
<gene>
    <name evidence="5" type="ORF">HNY73_004608</name>
</gene>
<keyword evidence="3" id="KW-0812">Transmembrane</keyword>
<feature type="region of interest" description="Disordered" evidence="2">
    <location>
        <begin position="347"/>
        <end position="375"/>
    </location>
</feature>
<protein>
    <submittedName>
        <fullName evidence="5">Titin like protein</fullName>
    </submittedName>
</protein>
<dbReference type="InterPro" id="IPR003599">
    <property type="entry name" value="Ig_sub"/>
</dbReference>
<evidence type="ECO:0000256" key="2">
    <source>
        <dbReference type="SAM" id="MobiDB-lite"/>
    </source>
</evidence>
<dbReference type="Proteomes" id="UP000807504">
    <property type="component" value="Unassembled WGS sequence"/>
</dbReference>
<sequence length="375" mass="42378">MEELLLGKQLVPSIICGLLCFISAASSIDLSSPKYVQKGGKFMLACEVTGLGVHLWYKDGKPIVPNSINKFHLESDSPSYSPEKSNYFTIMRLLVDDADSIHTGEYKCNRDGRYSQHVVVVTENMIETNEDYPGIGKVLTPGEPLVLQCNTTECPHCTVVWFKDGKPLHSIRDHLEIHENNNSITIDHASYNDSGVYVCAIDRKQLDVALNATIVVQSKIKLEKFDASSVVVDGSPLEIYCNAKAAPLPYIRWFIGEQEIFDDDKRVKLLDHDGLKRGKLLIEEANFDDRNHYTCEAYNQLDSVNTTIFIRVKDKLAALWPFLGICAEVAILCSIIFVYERRKSMNQCDEPDTDLPADNKQRDQKRTGQDVRQRK</sequence>
<dbReference type="PANTHER" id="PTHR13817">
    <property type="entry name" value="TITIN"/>
    <property type="match status" value="1"/>
</dbReference>
<dbReference type="EMBL" id="JABXBU010000003">
    <property type="protein sequence ID" value="KAF8793080.1"/>
    <property type="molecule type" value="Genomic_DNA"/>
</dbReference>
<feature type="transmembrane region" description="Helical" evidence="3">
    <location>
        <begin position="318"/>
        <end position="339"/>
    </location>
</feature>
<dbReference type="AlphaFoldDB" id="A0A8T0FU72"/>
<evidence type="ECO:0000256" key="1">
    <source>
        <dbReference type="ARBA" id="ARBA00022737"/>
    </source>
</evidence>
<dbReference type="PROSITE" id="PS50835">
    <property type="entry name" value="IG_LIKE"/>
    <property type="match status" value="2"/>
</dbReference>
<reference evidence="5" key="2">
    <citation type="submission" date="2020-06" db="EMBL/GenBank/DDBJ databases">
        <authorList>
            <person name="Sheffer M."/>
        </authorList>
    </citation>
    <scope>NUCLEOTIDE SEQUENCE</scope>
</reference>
<evidence type="ECO:0000313" key="6">
    <source>
        <dbReference type="Proteomes" id="UP000807504"/>
    </source>
</evidence>
<evidence type="ECO:0000259" key="4">
    <source>
        <dbReference type="PROSITE" id="PS50835"/>
    </source>
</evidence>
<dbReference type="PANTHER" id="PTHR13817:SF164">
    <property type="entry name" value="ZORMIN, ISOFORM J"/>
    <property type="match status" value="1"/>
</dbReference>
<dbReference type="InterPro" id="IPR013098">
    <property type="entry name" value="Ig_I-set"/>
</dbReference>
<proteinExistence type="predicted"/>
<comment type="caution">
    <text evidence="5">The sequence shown here is derived from an EMBL/GenBank/DDBJ whole genome shotgun (WGS) entry which is preliminary data.</text>
</comment>